<proteinExistence type="predicted"/>
<reference evidence="3 4" key="1">
    <citation type="submission" date="2014-04" db="EMBL/GenBank/DDBJ databases">
        <authorList>
            <consortium name="DOE Joint Genome Institute"/>
            <person name="Kuo A."/>
            <person name="Kohler A."/>
            <person name="Nagy L.G."/>
            <person name="Floudas D."/>
            <person name="Copeland A."/>
            <person name="Barry K.W."/>
            <person name="Cichocki N."/>
            <person name="Veneault-Fourrey C."/>
            <person name="LaButti K."/>
            <person name="Lindquist E.A."/>
            <person name="Lipzen A."/>
            <person name="Lundell T."/>
            <person name="Morin E."/>
            <person name="Murat C."/>
            <person name="Sun H."/>
            <person name="Tunlid A."/>
            <person name="Henrissat B."/>
            <person name="Grigoriev I.V."/>
            <person name="Hibbett D.S."/>
            <person name="Martin F."/>
            <person name="Nordberg H.P."/>
            <person name="Cantor M.N."/>
            <person name="Hua S.X."/>
        </authorList>
    </citation>
    <scope>NUCLEOTIDE SEQUENCE [LARGE SCALE GENOMIC DNA]</scope>
    <source>
        <strain evidence="3 4">Foug A</strain>
    </source>
</reference>
<dbReference type="InterPro" id="IPR024774">
    <property type="entry name" value="PH_dom-Mcp5-type"/>
</dbReference>
<feature type="compositionally biased region" description="Polar residues" evidence="1">
    <location>
        <begin position="257"/>
        <end position="276"/>
    </location>
</feature>
<feature type="region of interest" description="Disordered" evidence="1">
    <location>
        <begin position="62"/>
        <end position="93"/>
    </location>
</feature>
<sequence>MNEERGISAAFGEEVKIVKVMKTVEVIEEVEVVKEDEVIKYIERPRPEVKGMCIQADELMHTTPPRTSVPISVTPSSQADTSTSSATPTAPPVPTSLMGLFRVGSMSGQFQFAPANSPPPSSPMSGTPWDSTTTFGAIQPLPSQSQSDRCQSIESAMESITNEAACRQRTTSAVPFIVDKTRPPMVVLPLPPHLPLPSFILKRRGPTTSSASDVSPPRPSLPLSPELIHRAITPIGAMLSVHPRGGHSPKQHESSMPPLSNLHQPPSTSSFQSAANTAGKAVEQPGRNSATIIHAIMQTMIGEWLYKYTCHMIGKGYGEKRHQRFFWLHPYTKNLYWSSVDPGSNNVLQASSKSAYIEGIRAILDPNPMLPGLYQERHEIWLNAFKYLLSCPNPTLGAPGEAPGLSSPVFHAMEFTDDDHCHLDSSPQSQRSGRSSHNGGTFSTTPKGKWSCSQLSVRGSVGKCSGMPAVEYLDLDFKLHRESKRDMKV</sequence>
<feature type="compositionally biased region" description="Low complexity" evidence="1">
    <location>
        <begin position="425"/>
        <end position="436"/>
    </location>
</feature>
<dbReference type="OrthoDB" id="2149224at2759"/>
<feature type="region of interest" description="Disordered" evidence="1">
    <location>
        <begin position="242"/>
        <end position="278"/>
    </location>
</feature>
<gene>
    <name evidence="3" type="ORF">SCLCIDRAFT_32904</name>
</gene>
<dbReference type="GO" id="GO:0000226">
    <property type="term" value="P:microtubule cytoskeleton organization"/>
    <property type="evidence" value="ECO:0007669"/>
    <property type="project" value="TreeGrafter"/>
</dbReference>
<feature type="compositionally biased region" description="Low complexity" evidence="1">
    <location>
        <begin position="74"/>
        <end position="88"/>
    </location>
</feature>
<feature type="region of interest" description="Disordered" evidence="1">
    <location>
        <begin position="421"/>
        <end position="451"/>
    </location>
</feature>
<feature type="compositionally biased region" description="Polar residues" evidence="1">
    <location>
        <begin position="64"/>
        <end position="73"/>
    </location>
</feature>
<accession>A0A0C2YQW8</accession>
<dbReference type="GO" id="GO:0015631">
    <property type="term" value="F:tubulin binding"/>
    <property type="evidence" value="ECO:0007669"/>
    <property type="project" value="TreeGrafter"/>
</dbReference>
<dbReference type="InterPro" id="IPR053005">
    <property type="entry name" value="Nuclear_Pos-Cytoskel_Interact"/>
</dbReference>
<dbReference type="HOGENOM" id="CLU_557966_0_0_1"/>
<feature type="compositionally biased region" description="Polar residues" evidence="1">
    <location>
        <begin position="437"/>
        <end position="451"/>
    </location>
</feature>
<dbReference type="GO" id="GO:0005739">
    <property type="term" value="C:mitochondrion"/>
    <property type="evidence" value="ECO:0007669"/>
    <property type="project" value="TreeGrafter"/>
</dbReference>
<protein>
    <recommendedName>
        <fullName evidence="2">Pleckstrin homology domain-containing protein</fullName>
    </recommendedName>
</protein>
<dbReference type="PANTHER" id="PTHR28190">
    <property type="entry name" value="NUCLEAR MIGRATION PROTEIN NUM1"/>
    <property type="match status" value="1"/>
</dbReference>
<dbReference type="STRING" id="1036808.A0A0C2YQW8"/>
<dbReference type="PANTHER" id="PTHR28190:SF1">
    <property type="entry name" value="NUCLEAR MIGRATION PROTEIN NUM1"/>
    <property type="match status" value="1"/>
</dbReference>
<evidence type="ECO:0000313" key="3">
    <source>
        <dbReference type="EMBL" id="KIM52098.1"/>
    </source>
</evidence>
<dbReference type="AlphaFoldDB" id="A0A0C2YQW8"/>
<name>A0A0C2YQW8_9AGAM</name>
<dbReference type="EMBL" id="KN822224">
    <property type="protein sequence ID" value="KIM52098.1"/>
    <property type="molecule type" value="Genomic_DNA"/>
</dbReference>
<evidence type="ECO:0000256" key="1">
    <source>
        <dbReference type="SAM" id="MobiDB-lite"/>
    </source>
</evidence>
<feature type="domain" description="Pleckstrin homology" evidence="2">
    <location>
        <begin position="292"/>
        <end position="375"/>
    </location>
</feature>
<evidence type="ECO:0000313" key="4">
    <source>
        <dbReference type="Proteomes" id="UP000053989"/>
    </source>
</evidence>
<dbReference type="GO" id="GO:0005938">
    <property type="term" value="C:cell cortex"/>
    <property type="evidence" value="ECO:0007669"/>
    <property type="project" value="InterPro"/>
</dbReference>
<feature type="region of interest" description="Disordered" evidence="1">
    <location>
        <begin position="204"/>
        <end position="224"/>
    </location>
</feature>
<dbReference type="GO" id="GO:0005543">
    <property type="term" value="F:phospholipid binding"/>
    <property type="evidence" value="ECO:0007669"/>
    <property type="project" value="InterPro"/>
</dbReference>
<dbReference type="GO" id="GO:0032065">
    <property type="term" value="P:maintenance of protein location in cell cortex"/>
    <property type="evidence" value="ECO:0007669"/>
    <property type="project" value="InterPro"/>
</dbReference>
<dbReference type="Proteomes" id="UP000053989">
    <property type="component" value="Unassembled WGS sequence"/>
</dbReference>
<dbReference type="Pfam" id="PF12814">
    <property type="entry name" value="Mcp5_PH"/>
    <property type="match status" value="1"/>
</dbReference>
<keyword evidence="4" id="KW-1185">Reference proteome</keyword>
<evidence type="ECO:0000259" key="2">
    <source>
        <dbReference type="Pfam" id="PF12814"/>
    </source>
</evidence>
<dbReference type="InParanoid" id="A0A0C2YQW8"/>
<reference evidence="4" key="2">
    <citation type="submission" date="2015-01" db="EMBL/GenBank/DDBJ databases">
        <title>Evolutionary Origins and Diversification of the Mycorrhizal Mutualists.</title>
        <authorList>
            <consortium name="DOE Joint Genome Institute"/>
            <consortium name="Mycorrhizal Genomics Consortium"/>
            <person name="Kohler A."/>
            <person name="Kuo A."/>
            <person name="Nagy L.G."/>
            <person name="Floudas D."/>
            <person name="Copeland A."/>
            <person name="Barry K.W."/>
            <person name="Cichocki N."/>
            <person name="Veneault-Fourrey C."/>
            <person name="LaButti K."/>
            <person name="Lindquist E.A."/>
            <person name="Lipzen A."/>
            <person name="Lundell T."/>
            <person name="Morin E."/>
            <person name="Murat C."/>
            <person name="Riley R."/>
            <person name="Ohm R."/>
            <person name="Sun H."/>
            <person name="Tunlid A."/>
            <person name="Henrissat B."/>
            <person name="Grigoriev I.V."/>
            <person name="Hibbett D.S."/>
            <person name="Martin F."/>
        </authorList>
    </citation>
    <scope>NUCLEOTIDE SEQUENCE [LARGE SCALE GENOMIC DNA]</scope>
    <source>
        <strain evidence="4">Foug A</strain>
    </source>
</reference>
<organism evidence="3 4">
    <name type="scientific">Scleroderma citrinum Foug A</name>
    <dbReference type="NCBI Taxonomy" id="1036808"/>
    <lineage>
        <taxon>Eukaryota</taxon>
        <taxon>Fungi</taxon>
        <taxon>Dikarya</taxon>
        <taxon>Basidiomycota</taxon>
        <taxon>Agaricomycotina</taxon>
        <taxon>Agaricomycetes</taxon>
        <taxon>Agaricomycetidae</taxon>
        <taxon>Boletales</taxon>
        <taxon>Sclerodermatineae</taxon>
        <taxon>Sclerodermataceae</taxon>
        <taxon>Scleroderma</taxon>
    </lineage>
</organism>